<comment type="caution">
    <text evidence="2">The sequence shown here is derived from an EMBL/GenBank/DDBJ whole genome shotgun (WGS) entry which is preliminary data.</text>
</comment>
<reference evidence="2 3" key="1">
    <citation type="submission" date="2020-10" db="EMBL/GenBank/DDBJ databases">
        <title>The Coptis chinensis genome and diversification of protoberbering-type alkaloids.</title>
        <authorList>
            <person name="Wang B."/>
            <person name="Shu S."/>
            <person name="Song C."/>
            <person name="Liu Y."/>
        </authorList>
    </citation>
    <scope>NUCLEOTIDE SEQUENCE [LARGE SCALE GENOMIC DNA]</scope>
    <source>
        <strain evidence="2">HL-2020</strain>
        <tissue evidence="2">Leaf</tissue>
    </source>
</reference>
<dbReference type="PANTHER" id="PTHR31286:SF180">
    <property type="entry name" value="OS10G0362600 PROTEIN"/>
    <property type="match status" value="1"/>
</dbReference>
<keyword evidence="3" id="KW-1185">Reference proteome</keyword>
<dbReference type="PANTHER" id="PTHR31286">
    <property type="entry name" value="GLYCINE-RICH CELL WALL STRUCTURAL PROTEIN 1.8-LIKE"/>
    <property type="match status" value="1"/>
</dbReference>
<organism evidence="2 3">
    <name type="scientific">Coptis chinensis</name>
    <dbReference type="NCBI Taxonomy" id="261450"/>
    <lineage>
        <taxon>Eukaryota</taxon>
        <taxon>Viridiplantae</taxon>
        <taxon>Streptophyta</taxon>
        <taxon>Embryophyta</taxon>
        <taxon>Tracheophyta</taxon>
        <taxon>Spermatophyta</taxon>
        <taxon>Magnoliopsida</taxon>
        <taxon>Ranunculales</taxon>
        <taxon>Ranunculaceae</taxon>
        <taxon>Coptidoideae</taxon>
        <taxon>Coptis</taxon>
    </lineage>
</organism>
<evidence type="ECO:0000256" key="1">
    <source>
        <dbReference type="SAM" id="MobiDB-lite"/>
    </source>
</evidence>
<protein>
    <recommendedName>
        <fullName evidence="4">DUF4283 domain-containing protein</fullName>
    </recommendedName>
</protein>
<gene>
    <name evidence="2" type="ORF">IFM89_038742</name>
</gene>
<dbReference type="Proteomes" id="UP000631114">
    <property type="component" value="Unassembled WGS sequence"/>
</dbReference>
<dbReference type="InterPro" id="IPR040256">
    <property type="entry name" value="At4g02000-like"/>
</dbReference>
<evidence type="ECO:0008006" key="4">
    <source>
        <dbReference type="Google" id="ProtNLM"/>
    </source>
</evidence>
<sequence>MANLPFSIDGGRNQLNYGSNNRASSSATGEKDNNASIETLNQGVTTNEVQDKKSYAAAARPKYGRNVDLVALLIPGEQGEFPTIALIDDELEKGLEFYKFALVGRLDLKMINLEEVRRIASTLWKPKAKQTLGFYVSVRVDVDLSKKIPDKIWVESKKFSVAFWQEEQPGKIPDFCNHCKGVGHLVGSCRLLKTDLAQSKKTSDGNAAKGKEIMVEQAAMMDELSKSRGEGFEEKELRIKTVCYNCTTLGLC</sequence>
<feature type="region of interest" description="Disordered" evidence="1">
    <location>
        <begin position="15"/>
        <end position="35"/>
    </location>
</feature>
<evidence type="ECO:0000313" key="3">
    <source>
        <dbReference type="Proteomes" id="UP000631114"/>
    </source>
</evidence>
<dbReference type="AlphaFoldDB" id="A0A835HJL1"/>
<name>A0A835HJL1_9MAGN</name>
<accession>A0A835HJL1</accession>
<dbReference type="OrthoDB" id="2011365at2759"/>
<evidence type="ECO:0000313" key="2">
    <source>
        <dbReference type="EMBL" id="KAF9599522.1"/>
    </source>
</evidence>
<proteinExistence type="predicted"/>
<dbReference type="EMBL" id="JADFTS010000007">
    <property type="protein sequence ID" value="KAF9599522.1"/>
    <property type="molecule type" value="Genomic_DNA"/>
</dbReference>